<feature type="compositionally biased region" description="Low complexity" evidence="1">
    <location>
        <begin position="123"/>
        <end position="133"/>
    </location>
</feature>
<evidence type="ECO:0000313" key="3">
    <source>
        <dbReference type="Proteomes" id="UP000023152"/>
    </source>
</evidence>
<reference evidence="2 3" key="1">
    <citation type="journal article" date="2013" name="Curr. Biol.">
        <title>The Genome of the Foraminiferan Reticulomyxa filosa.</title>
        <authorList>
            <person name="Glockner G."/>
            <person name="Hulsmann N."/>
            <person name="Schleicher M."/>
            <person name="Noegel A.A."/>
            <person name="Eichinger L."/>
            <person name="Gallinger C."/>
            <person name="Pawlowski J."/>
            <person name="Sierra R."/>
            <person name="Euteneuer U."/>
            <person name="Pillet L."/>
            <person name="Moustafa A."/>
            <person name="Platzer M."/>
            <person name="Groth M."/>
            <person name="Szafranski K."/>
            <person name="Schliwa M."/>
        </authorList>
    </citation>
    <scope>NUCLEOTIDE SEQUENCE [LARGE SCALE GENOMIC DNA]</scope>
</reference>
<protein>
    <submittedName>
        <fullName evidence="2">Uncharacterized protein</fullName>
    </submittedName>
</protein>
<proteinExistence type="predicted"/>
<dbReference type="EMBL" id="ASPP01016481">
    <property type="protein sequence ID" value="ETO17509.1"/>
    <property type="molecule type" value="Genomic_DNA"/>
</dbReference>
<feature type="compositionally biased region" description="Basic and acidic residues" evidence="1">
    <location>
        <begin position="107"/>
        <end position="122"/>
    </location>
</feature>
<keyword evidence="3" id="KW-1185">Reference proteome</keyword>
<dbReference type="Proteomes" id="UP000023152">
    <property type="component" value="Unassembled WGS sequence"/>
</dbReference>
<gene>
    <name evidence="2" type="ORF">RFI_19813</name>
</gene>
<comment type="caution">
    <text evidence="2">The sequence shown here is derived from an EMBL/GenBank/DDBJ whole genome shotgun (WGS) entry which is preliminary data.</text>
</comment>
<evidence type="ECO:0000256" key="1">
    <source>
        <dbReference type="SAM" id="MobiDB-lite"/>
    </source>
</evidence>
<dbReference type="AlphaFoldDB" id="X6MUL6"/>
<accession>X6MUL6</accession>
<sequence>MRILEINNNQNKKKHIKCLALLHPEDEGVMKPIQKQMLGQILHKITVKAMFRHHPKRTTTTTTQKKKKKSNGTEVTPTATKRKRKSLMSGIRRSARIKQQETPRTPRNTEKEDEKEQRESASKRQSSSRKSTQKVYNSICQIIQLTQGNDHGTVPKRWNGIEISDKEYQSKYKHQTEVMTILESIECHGLRFNPFTTLPERLWYYWQFWRYQSSLLQTNQKK</sequence>
<organism evidence="2 3">
    <name type="scientific">Reticulomyxa filosa</name>
    <dbReference type="NCBI Taxonomy" id="46433"/>
    <lineage>
        <taxon>Eukaryota</taxon>
        <taxon>Sar</taxon>
        <taxon>Rhizaria</taxon>
        <taxon>Retaria</taxon>
        <taxon>Foraminifera</taxon>
        <taxon>Monothalamids</taxon>
        <taxon>Reticulomyxidae</taxon>
        <taxon>Reticulomyxa</taxon>
    </lineage>
</organism>
<feature type="region of interest" description="Disordered" evidence="1">
    <location>
        <begin position="51"/>
        <end position="133"/>
    </location>
</feature>
<name>X6MUL6_RETFI</name>
<evidence type="ECO:0000313" key="2">
    <source>
        <dbReference type="EMBL" id="ETO17509.1"/>
    </source>
</evidence>